<evidence type="ECO:0000256" key="8">
    <source>
        <dbReference type="ARBA" id="ARBA00042138"/>
    </source>
</evidence>
<gene>
    <name evidence="11" type="ORF">OBA43_00175</name>
</gene>
<dbReference type="PANTHER" id="PTHR30562:SF10">
    <property type="entry name" value="EXCINUCLEASE CHO"/>
    <property type="match status" value="1"/>
</dbReference>
<evidence type="ECO:0000256" key="6">
    <source>
        <dbReference type="ARBA" id="ARBA00023236"/>
    </source>
</evidence>
<dbReference type="PANTHER" id="PTHR30562">
    <property type="entry name" value="UVRC/OXIDOREDUCTASE"/>
    <property type="match status" value="1"/>
</dbReference>
<organism evidence="11 12">
    <name type="scientific">Empedobacter falsenii</name>
    <dbReference type="NCBI Taxonomy" id="343874"/>
    <lineage>
        <taxon>Bacteria</taxon>
        <taxon>Pseudomonadati</taxon>
        <taxon>Bacteroidota</taxon>
        <taxon>Flavobacteriia</taxon>
        <taxon>Flavobacteriales</taxon>
        <taxon>Weeksellaceae</taxon>
        <taxon>Empedobacter</taxon>
    </lineage>
</organism>
<protein>
    <recommendedName>
        <fullName evidence="7">Excinuclease cho</fullName>
    </recommendedName>
    <alternativeName>
        <fullName evidence="9">Endonuclease cho</fullName>
    </alternativeName>
    <alternativeName>
        <fullName evidence="8">UvrC homolog protein</fullName>
    </alternativeName>
</protein>
<keyword evidence="3" id="KW-0378">Hydrolase</keyword>
<keyword evidence="2" id="KW-0228">DNA excision</keyword>
<sequence>MQLNDRLKKLVNEVPKNSCGVYYLYNDKHDIIYIGKSIDIRKRLIQHFKSTDKKEVKLQHFTHSIRFENTGNELIALLRESELIKQNLPIFNRAQRKIKFFYALYKEINSDGYQALIIKKIDNSGNEIISFTSLNEAKNYLFYITDKYKLCQKINGLYKTKSSCFQYSLDECNGACINQEDAKLYNKRVRQYLKTVHLPKKDILLELEGRTEHEKGIVLIEKGVYKGFGYCDKLLKNIDEIKSCIELKQDNKDVRKILFRHLKAELTRW</sequence>
<evidence type="ECO:0000256" key="1">
    <source>
        <dbReference type="ARBA" id="ARBA00022763"/>
    </source>
</evidence>
<keyword evidence="4" id="KW-0267">Excision nuclease</keyword>
<evidence type="ECO:0000256" key="4">
    <source>
        <dbReference type="ARBA" id="ARBA00022881"/>
    </source>
</evidence>
<dbReference type="InterPro" id="IPR000305">
    <property type="entry name" value="GIY-YIG_endonuc"/>
</dbReference>
<dbReference type="InterPro" id="IPR047296">
    <property type="entry name" value="GIY-YIG_UvrC_Cho"/>
</dbReference>
<dbReference type="EMBL" id="CP106831">
    <property type="protein sequence ID" value="WIH97381.1"/>
    <property type="molecule type" value="Genomic_DNA"/>
</dbReference>
<evidence type="ECO:0000256" key="7">
    <source>
        <dbReference type="ARBA" id="ARBA00040756"/>
    </source>
</evidence>
<feature type="domain" description="GIY-YIG" evidence="10">
    <location>
        <begin position="17"/>
        <end position="93"/>
    </location>
</feature>
<accession>A0ABY8V6U9</accession>
<evidence type="ECO:0000256" key="3">
    <source>
        <dbReference type="ARBA" id="ARBA00022801"/>
    </source>
</evidence>
<dbReference type="SUPFAM" id="SSF82771">
    <property type="entry name" value="GIY-YIG endonuclease"/>
    <property type="match status" value="1"/>
</dbReference>
<dbReference type="Proteomes" id="UP001223501">
    <property type="component" value="Chromosome"/>
</dbReference>
<reference evidence="11 12" key="1">
    <citation type="submission" date="2022-09" db="EMBL/GenBank/DDBJ databases">
        <title>Whole genome sequencing analysis of tet(X)-positive Empedobacter falsenii YWS9-3.</title>
        <authorList>
            <person name="Chen C."/>
            <person name="Lv Y.-L."/>
        </authorList>
    </citation>
    <scope>NUCLEOTIDE SEQUENCE [LARGE SCALE GENOMIC DNA]</scope>
    <source>
        <strain evidence="11 12">YWS9-3_T</strain>
    </source>
</reference>
<dbReference type="InterPro" id="IPR050066">
    <property type="entry name" value="UvrABC_protein_C"/>
</dbReference>
<dbReference type="InterPro" id="IPR035901">
    <property type="entry name" value="GIY-YIG_endonuc_sf"/>
</dbReference>
<dbReference type="CDD" id="cd10434">
    <property type="entry name" value="GIY-YIG_UvrC_Cho"/>
    <property type="match status" value="1"/>
</dbReference>
<dbReference type="Pfam" id="PF01541">
    <property type="entry name" value="GIY-YIG"/>
    <property type="match status" value="1"/>
</dbReference>
<dbReference type="PROSITE" id="PS50164">
    <property type="entry name" value="GIY_YIG"/>
    <property type="match status" value="1"/>
</dbReference>
<keyword evidence="1" id="KW-0227">DNA damage</keyword>
<name>A0ABY8V6U9_9FLAO</name>
<keyword evidence="5" id="KW-0234">DNA repair</keyword>
<proteinExistence type="predicted"/>
<evidence type="ECO:0000256" key="9">
    <source>
        <dbReference type="ARBA" id="ARBA00042732"/>
    </source>
</evidence>
<evidence type="ECO:0000313" key="11">
    <source>
        <dbReference type="EMBL" id="WIH97381.1"/>
    </source>
</evidence>
<dbReference type="SMART" id="SM00465">
    <property type="entry name" value="GIYc"/>
    <property type="match status" value="1"/>
</dbReference>
<keyword evidence="12" id="KW-1185">Reference proteome</keyword>
<evidence type="ECO:0000259" key="10">
    <source>
        <dbReference type="PROSITE" id="PS50164"/>
    </source>
</evidence>
<evidence type="ECO:0000313" key="12">
    <source>
        <dbReference type="Proteomes" id="UP001223501"/>
    </source>
</evidence>
<evidence type="ECO:0000256" key="5">
    <source>
        <dbReference type="ARBA" id="ARBA00023204"/>
    </source>
</evidence>
<keyword evidence="6" id="KW-0742">SOS response</keyword>
<dbReference type="RefSeq" id="WP_225540620.1">
    <property type="nucleotide sequence ID" value="NZ_CP106831.1"/>
</dbReference>
<evidence type="ECO:0000256" key="2">
    <source>
        <dbReference type="ARBA" id="ARBA00022769"/>
    </source>
</evidence>
<dbReference type="Gene3D" id="3.40.1440.10">
    <property type="entry name" value="GIY-YIG endonuclease"/>
    <property type="match status" value="1"/>
</dbReference>